<evidence type="ECO:0000313" key="2">
    <source>
        <dbReference type="EMBL" id="OWK03777.1"/>
    </source>
</evidence>
<comment type="caution">
    <text evidence="2">The sequence shown here is derived from an EMBL/GenBank/DDBJ whole genome shotgun (WGS) entry which is preliminary data.</text>
</comment>
<evidence type="ECO:0000256" key="1">
    <source>
        <dbReference type="SAM" id="MobiDB-lite"/>
    </source>
</evidence>
<sequence>MNTPGEDDREQRGSGGPRHHGSNGSLNILRSAPPGEPSLTTMPAPRSPGHWIHRERNRRQHHTHVLCGGQGHQHRYQTGWEDAFMTSPRQANTLMGSDGEKKSYRFDWPRNALGGANKLYHLN</sequence>
<dbReference type="AlphaFoldDB" id="A0A212CCT5"/>
<evidence type="ECO:0000313" key="3">
    <source>
        <dbReference type="Proteomes" id="UP000242450"/>
    </source>
</evidence>
<protein>
    <submittedName>
        <fullName evidence="2">Uncharacterized protein</fullName>
    </submittedName>
</protein>
<proteinExistence type="predicted"/>
<name>A0A212CCT5_CEREH</name>
<organism evidence="2 3">
    <name type="scientific">Cervus elaphus hippelaphus</name>
    <name type="common">European red deer</name>
    <dbReference type="NCBI Taxonomy" id="46360"/>
    <lineage>
        <taxon>Eukaryota</taxon>
        <taxon>Metazoa</taxon>
        <taxon>Chordata</taxon>
        <taxon>Craniata</taxon>
        <taxon>Vertebrata</taxon>
        <taxon>Euteleostomi</taxon>
        <taxon>Mammalia</taxon>
        <taxon>Eutheria</taxon>
        <taxon>Laurasiatheria</taxon>
        <taxon>Artiodactyla</taxon>
        <taxon>Ruminantia</taxon>
        <taxon>Pecora</taxon>
        <taxon>Cervidae</taxon>
        <taxon>Cervinae</taxon>
        <taxon>Cervus</taxon>
    </lineage>
</organism>
<gene>
    <name evidence="2" type="ORF">Celaphus_00013781</name>
</gene>
<feature type="region of interest" description="Disordered" evidence="1">
    <location>
        <begin position="1"/>
        <end position="50"/>
    </location>
</feature>
<dbReference type="Proteomes" id="UP000242450">
    <property type="component" value="Chromosome 22"/>
</dbReference>
<reference evidence="2 3" key="1">
    <citation type="journal article" date="2018" name="Mol. Genet. Genomics">
        <title>The red deer Cervus elaphus genome CerEla1.0: sequencing, annotating, genes, and chromosomes.</title>
        <authorList>
            <person name="Bana N.A."/>
            <person name="Nyiri A."/>
            <person name="Nagy J."/>
            <person name="Frank K."/>
            <person name="Nagy T."/>
            <person name="Steger V."/>
            <person name="Schiller M."/>
            <person name="Lakatos P."/>
            <person name="Sugar L."/>
            <person name="Horn P."/>
            <person name="Barta E."/>
            <person name="Orosz L."/>
        </authorList>
    </citation>
    <scope>NUCLEOTIDE SEQUENCE [LARGE SCALE GENOMIC DNA]</scope>
    <source>
        <strain evidence="2">Hungarian</strain>
    </source>
</reference>
<dbReference type="EMBL" id="MKHE01000022">
    <property type="protein sequence ID" value="OWK03777.1"/>
    <property type="molecule type" value="Genomic_DNA"/>
</dbReference>
<accession>A0A212CCT5</accession>
<keyword evidence="3" id="KW-1185">Reference proteome</keyword>